<dbReference type="AlphaFoldDB" id="A0AAE1TTS6"/>
<dbReference type="EMBL" id="JAWZYT010004169">
    <property type="protein sequence ID" value="KAK4294964.1"/>
    <property type="molecule type" value="Genomic_DNA"/>
</dbReference>
<sequence>MLKSFYVQSRYAFLEVPDLTTAASRSQPHPSASRSLPITLSLSTLPVPLLTPVSTHPTLLCSSQLNSSHPSCLTVSYSSRPCFNLLLPV</sequence>
<keyword evidence="2" id="KW-1185">Reference proteome</keyword>
<name>A0AAE1TTS6_9EUCA</name>
<protein>
    <submittedName>
        <fullName evidence="1">Uncharacterized protein</fullName>
    </submittedName>
</protein>
<accession>A0AAE1TTS6</accession>
<evidence type="ECO:0000313" key="1">
    <source>
        <dbReference type="EMBL" id="KAK4294964.1"/>
    </source>
</evidence>
<organism evidence="1 2">
    <name type="scientific">Petrolisthes manimaculis</name>
    <dbReference type="NCBI Taxonomy" id="1843537"/>
    <lineage>
        <taxon>Eukaryota</taxon>
        <taxon>Metazoa</taxon>
        <taxon>Ecdysozoa</taxon>
        <taxon>Arthropoda</taxon>
        <taxon>Crustacea</taxon>
        <taxon>Multicrustacea</taxon>
        <taxon>Malacostraca</taxon>
        <taxon>Eumalacostraca</taxon>
        <taxon>Eucarida</taxon>
        <taxon>Decapoda</taxon>
        <taxon>Pleocyemata</taxon>
        <taxon>Anomura</taxon>
        <taxon>Galatheoidea</taxon>
        <taxon>Porcellanidae</taxon>
        <taxon>Petrolisthes</taxon>
    </lineage>
</organism>
<evidence type="ECO:0000313" key="2">
    <source>
        <dbReference type="Proteomes" id="UP001292094"/>
    </source>
</evidence>
<proteinExistence type="predicted"/>
<reference evidence="1" key="1">
    <citation type="submission" date="2023-11" db="EMBL/GenBank/DDBJ databases">
        <title>Genome assemblies of two species of porcelain crab, Petrolisthes cinctipes and Petrolisthes manimaculis (Anomura: Porcellanidae).</title>
        <authorList>
            <person name="Angst P."/>
        </authorList>
    </citation>
    <scope>NUCLEOTIDE SEQUENCE</scope>
    <source>
        <strain evidence="1">PB745_02</strain>
        <tissue evidence="1">Gill</tissue>
    </source>
</reference>
<dbReference type="Proteomes" id="UP001292094">
    <property type="component" value="Unassembled WGS sequence"/>
</dbReference>
<gene>
    <name evidence="1" type="ORF">Pmani_032445</name>
</gene>
<comment type="caution">
    <text evidence="1">The sequence shown here is derived from an EMBL/GenBank/DDBJ whole genome shotgun (WGS) entry which is preliminary data.</text>
</comment>